<evidence type="ECO:0000313" key="6">
    <source>
        <dbReference type="Proteomes" id="UP000095283"/>
    </source>
</evidence>
<dbReference type="SUPFAM" id="SSF48403">
    <property type="entry name" value="Ankyrin repeat"/>
    <property type="match status" value="1"/>
</dbReference>
<evidence type="ECO:0000259" key="5">
    <source>
        <dbReference type="PROSITE" id="PS50011"/>
    </source>
</evidence>
<dbReference type="InterPro" id="IPR001245">
    <property type="entry name" value="Ser-Thr/Tyr_kinase_cat_dom"/>
</dbReference>
<keyword evidence="4" id="KW-0472">Membrane</keyword>
<dbReference type="InterPro" id="IPR000719">
    <property type="entry name" value="Prot_kinase_dom"/>
</dbReference>
<evidence type="ECO:0000256" key="1">
    <source>
        <dbReference type="ARBA" id="ARBA00022737"/>
    </source>
</evidence>
<feature type="domain" description="Protein kinase" evidence="5">
    <location>
        <begin position="459"/>
        <end position="742"/>
    </location>
</feature>
<dbReference type="SMART" id="SM00248">
    <property type="entry name" value="ANK"/>
    <property type="match status" value="9"/>
</dbReference>
<feature type="repeat" description="ANK" evidence="3">
    <location>
        <begin position="386"/>
        <end position="407"/>
    </location>
</feature>
<feature type="repeat" description="ANK" evidence="3">
    <location>
        <begin position="456"/>
        <end position="488"/>
    </location>
</feature>
<feature type="repeat" description="ANK" evidence="3">
    <location>
        <begin position="250"/>
        <end position="282"/>
    </location>
</feature>
<evidence type="ECO:0000313" key="7">
    <source>
        <dbReference type="WBParaSite" id="Hba_20794"/>
    </source>
</evidence>
<dbReference type="GO" id="GO:0005524">
    <property type="term" value="F:ATP binding"/>
    <property type="evidence" value="ECO:0007669"/>
    <property type="project" value="InterPro"/>
</dbReference>
<organism evidence="6 7">
    <name type="scientific">Heterorhabditis bacteriophora</name>
    <name type="common">Entomopathogenic nematode worm</name>
    <dbReference type="NCBI Taxonomy" id="37862"/>
    <lineage>
        <taxon>Eukaryota</taxon>
        <taxon>Metazoa</taxon>
        <taxon>Ecdysozoa</taxon>
        <taxon>Nematoda</taxon>
        <taxon>Chromadorea</taxon>
        <taxon>Rhabditida</taxon>
        <taxon>Rhabditina</taxon>
        <taxon>Rhabditomorpha</taxon>
        <taxon>Strongyloidea</taxon>
        <taxon>Heterorhabditidae</taxon>
        <taxon>Heterorhabditis</taxon>
    </lineage>
</organism>
<dbReference type="PANTHER" id="PTHR24198:SF183">
    <property type="entry name" value="SUPPRESSOR_ENHANCER OF LIN-12"/>
    <property type="match status" value="1"/>
</dbReference>
<dbReference type="WBParaSite" id="Hba_20794">
    <property type="protein sequence ID" value="Hba_20794"/>
    <property type="gene ID" value="Hba_20794"/>
</dbReference>
<keyword evidence="4" id="KW-1133">Transmembrane helix</keyword>
<evidence type="ECO:0000256" key="3">
    <source>
        <dbReference type="PROSITE-ProRule" id="PRU00023"/>
    </source>
</evidence>
<dbReference type="Gene3D" id="1.10.510.10">
    <property type="entry name" value="Transferase(Phosphotransferase) domain 1"/>
    <property type="match status" value="1"/>
</dbReference>
<keyword evidence="2 3" id="KW-0040">ANK repeat</keyword>
<dbReference type="InterPro" id="IPR002110">
    <property type="entry name" value="Ankyrin_rpt"/>
</dbReference>
<proteinExistence type="predicted"/>
<feature type="repeat" description="ANK" evidence="3">
    <location>
        <begin position="286"/>
        <end position="311"/>
    </location>
</feature>
<dbReference type="PANTHER" id="PTHR24198">
    <property type="entry name" value="ANKYRIN REPEAT AND PROTEIN KINASE DOMAIN-CONTAINING PROTEIN"/>
    <property type="match status" value="1"/>
</dbReference>
<keyword evidence="4" id="KW-0812">Transmembrane</keyword>
<dbReference type="PROSITE" id="PS50011">
    <property type="entry name" value="PROTEIN_KINASE_DOM"/>
    <property type="match status" value="1"/>
</dbReference>
<dbReference type="Pfam" id="PF07714">
    <property type="entry name" value="PK_Tyr_Ser-Thr"/>
    <property type="match status" value="1"/>
</dbReference>
<dbReference type="GO" id="GO:0004672">
    <property type="term" value="F:protein kinase activity"/>
    <property type="evidence" value="ECO:0007669"/>
    <property type="project" value="InterPro"/>
</dbReference>
<protein>
    <submittedName>
        <fullName evidence="7">Protein kinase domain-containing protein</fullName>
    </submittedName>
</protein>
<dbReference type="PROSITE" id="PS50297">
    <property type="entry name" value="ANK_REP_REGION"/>
    <property type="match status" value="6"/>
</dbReference>
<evidence type="ECO:0000256" key="4">
    <source>
        <dbReference type="SAM" id="Phobius"/>
    </source>
</evidence>
<dbReference type="SMART" id="SM00220">
    <property type="entry name" value="S_TKc"/>
    <property type="match status" value="1"/>
</dbReference>
<evidence type="ECO:0000256" key="2">
    <source>
        <dbReference type="ARBA" id="ARBA00023043"/>
    </source>
</evidence>
<keyword evidence="6" id="KW-1185">Reference proteome</keyword>
<name>A0A1I7XSS6_HETBA</name>
<dbReference type="SUPFAM" id="SSF56112">
    <property type="entry name" value="Protein kinase-like (PK-like)"/>
    <property type="match status" value="1"/>
</dbReference>
<sequence length="811" mass="88465">MYNSMALPSLYGMGVMGGMDSMYGGYPYNMMSYGMSPYDNMGVGGMGTSYSGYGMYGMNNGGGTLNNGNTMRNTLRRTGGELAIISFTYFELFVLFLALERLIKAVVASEVVVPDELKKKISEGYSVVRSRLNDDVKARNAVWNDIQVAAFEGSPSEFTALISTDNVEFKSPQQLSILHIICAGHSESQTSKILTVMKLYEKDDAKRSALLSHLSNNGFSALHLAIYKNDATMVDCLLDQGVDPSMAGRHQLPPLHLAAMSGSSIIVEALLNKGASIHANDFVLFTALHCAAYFAHEQVVRILLCRGADANWCGGVRDRPLHLAASRGLAAISTMLLDAGGDPQLADDEGNIPLHFAAKAGYMAVLHILLKRSNEVQESATARNVYGDSPLHLACYAGRLDAAKALIAVAGSHIMNMENVFSETPLHAACTGGRSIELVALLLKQPGVEPNYQGQDGHTALHSACYHGHLRIVQYLLDNGADQSLSARAVDGPLHQQGISQKQSTFAAAIMALNRPDTPSSMSSHNSTISLEDQQTPVIWAYERGHDNIVALLKHYANKRSDGDVCSEYRVLDSAFRLRISLDVAQGMRYLHDSAAKPVIHRDLNSHNILIHIDGRAVVADFGESRFVSQQDEENMTMQPGNLRWMAPEVFSQSGCYDRRVDVFSFALVVWEIHSTELPFSHLKPAAAAAEMAYKRGRPSLPAQPTSQFPAHILSLLPLAWHPDPSTRPEFSQIVPVLEPHVDSHTDIDPPSTISQLKSQWEQLSSAPTTKSVFPSALSTLNGITSNGTVEELRQRLDRNGYVCQPPSLKN</sequence>
<dbReference type="AlphaFoldDB" id="A0A1I7XSS6"/>
<reference evidence="7" key="1">
    <citation type="submission" date="2016-11" db="UniProtKB">
        <authorList>
            <consortium name="WormBaseParasite"/>
        </authorList>
    </citation>
    <scope>IDENTIFICATION</scope>
</reference>
<accession>A0A1I7XSS6</accession>
<dbReference type="InterPro" id="IPR036770">
    <property type="entry name" value="Ankyrin_rpt-contain_sf"/>
</dbReference>
<feature type="repeat" description="ANK" evidence="3">
    <location>
        <begin position="349"/>
        <end position="381"/>
    </location>
</feature>
<dbReference type="Pfam" id="PF00023">
    <property type="entry name" value="Ank"/>
    <property type="match status" value="1"/>
</dbReference>
<feature type="repeat" description="ANK" evidence="3">
    <location>
        <begin position="316"/>
        <end position="348"/>
    </location>
</feature>
<feature type="transmembrane region" description="Helical" evidence="4">
    <location>
        <begin position="6"/>
        <end position="26"/>
    </location>
</feature>
<dbReference type="PRINTS" id="PR01415">
    <property type="entry name" value="ANKYRIN"/>
</dbReference>
<keyword evidence="1" id="KW-0677">Repeat</keyword>
<dbReference type="Pfam" id="PF12796">
    <property type="entry name" value="Ank_2"/>
    <property type="match status" value="3"/>
</dbReference>
<feature type="repeat" description="ANK" evidence="3">
    <location>
        <begin position="217"/>
        <end position="249"/>
    </location>
</feature>
<feature type="transmembrane region" description="Helical" evidence="4">
    <location>
        <begin position="82"/>
        <end position="99"/>
    </location>
</feature>
<dbReference type="Proteomes" id="UP000095283">
    <property type="component" value="Unplaced"/>
</dbReference>
<dbReference type="PROSITE" id="PS50088">
    <property type="entry name" value="ANK_REPEAT"/>
    <property type="match status" value="7"/>
</dbReference>
<dbReference type="InterPro" id="IPR011009">
    <property type="entry name" value="Kinase-like_dom_sf"/>
</dbReference>
<dbReference type="Gene3D" id="1.25.40.20">
    <property type="entry name" value="Ankyrin repeat-containing domain"/>
    <property type="match status" value="2"/>
</dbReference>